<accession>A0A329UH12</accession>
<dbReference type="FunFam" id="3.40.640.10:FF:000084">
    <property type="entry name" value="IscS-like cysteine desulfurase"/>
    <property type="match status" value="1"/>
</dbReference>
<reference evidence="12 13" key="1">
    <citation type="submission" date="2018-02" db="EMBL/GenBank/DDBJ databases">
        <title>Complete genome sequencing of Faecalibacterium prausnitzii strains isolated from the human gut.</title>
        <authorList>
            <person name="Fitzgerald B.C."/>
            <person name="Shkoporov A.N."/>
            <person name="Ross P.R."/>
            <person name="Hill C."/>
        </authorList>
    </citation>
    <scope>NUCLEOTIDE SEQUENCE [LARGE SCALE GENOMIC DNA]</scope>
    <source>
        <strain evidence="12 13">APC923/61-1</strain>
    </source>
</reference>
<keyword evidence="5" id="KW-0479">Metal-binding</keyword>
<evidence type="ECO:0000256" key="6">
    <source>
        <dbReference type="ARBA" id="ARBA00022898"/>
    </source>
</evidence>
<evidence type="ECO:0000256" key="4">
    <source>
        <dbReference type="ARBA" id="ARBA00022679"/>
    </source>
</evidence>
<comment type="catalytic activity">
    <reaction evidence="9">
        <text>(sulfur carrier)-H + L-cysteine = (sulfur carrier)-SH + L-alanine</text>
        <dbReference type="Rhea" id="RHEA:43892"/>
        <dbReference type="Rhea" id="RHEA-COMP:14737"/>
        <dbReference type="Rhea" id="RHEA-COMP:14739"/>
        <dbReference type="ChEBI" id="CHEBI:29917"/>
        <dbReference type="ChEBI" id="CHEBI:35235"/>
        <dbReference type="ChEBI" id="CHEBI:57972"/>
        <dbReference type="ChEBI" id="CHEBI:64428"/>
        <dbReference type="EC" id="2.8.1.7"/>
    </reaction>
</comment>
<dbReference type="InterPro" id="IPR020578">
    <property type="entry name" value="Aminotrans_V_PyrdxlP_BS"/>
</dbReference>
<evidence type="ECO:0000259" key="11">
    <source>
        <dbReference type="Pfam" id="PF00266"/>
    </source>
</evidence>
<dbReference type="Gene3D" id="3.40.640.10">
    <property type="entry name" value="Type I PLP-dependent aspartate aminotransferase-like (Major domain)"/>
    <property type="match status" value="1"/>
</dbReference>
<feature type="domain" description="Aminotransferase class V" evidence="11">
    <location>
        <begin position="5"/>
        <end position="362"/>
    </location>
</feature>
<evidence type="ECO:0000256" key="9">
    <source>
        <dbReference type="ARBA" id="ARBA00050776"/>
    </source>
</evidence>
<dbReference type="PANTHER" id="PTHR11601:SF34">
    <property type="entry name" value="CYSTEINE DESULFURASE"/>
    <property type="match status" value="1"/>
</dbReference>
<evidence type="ECO:0000313" key="13">
    <source>
        <dbReference type="Proteomes" id="UP000250583"/>
    </source>
</evidence>
<organism evidence="12 13">
    <name type="scientific">Faecalibacterium prausnitzii</name>
    <dbReference type="NCBI Taxonomy" id="853"/>
    <lineage>
        <taxon>Bacteria</taxon>
        <taxon>Bacillati</taxon>
        <taxon>Bacillota</taxon>
        <taxon>Clostridia</taxon>
        <taxon>Eubacteriales</taxon>
        <taxon>Oscillospiraceae</taxon>
        <taxon>Faecalibacterium</taxon>
    </lineage>
</organism>
<sequence>MKQFIYADNAATTRLNKEAFNAMIPWLTDEYGNASQPYAFARKPKKALAESRKMIAKCINALPEEIYFTSGGTESDNWAIKGSASSDPDKLATITSAIEHHALLNACASIERQGYPVTYLSPDSEGMMDPEQLSAAITDRTRLVSIMFSNNEIGTIEPIAELARIAHSHGAIFHTDAVQAIAHTPIDVKAMGIDMLSASAHKFNGPKGIGFLYVRKGVELRPLNDGGAQEFGMRAGTENVASIVGMAKALEISCSALNENAEHILKLENALLERLKESGLDFVRNGARNHIPGNISVSFKDADGEAILHRLDLMGICVSTGSACDSVSTQISHVLKAIKLKDNYARGTIRISFGKENTFEEANIIAESLIRILKK</sequence>
<gene>
    <name evidence="12" type="ORF">C4N22_05455</name>
</gene>
<keyword evidence="8" id="KW-0411">Iron-sulfur</keyword>
<evidence type="ECO:0000256" key="2">
    <source>
        <dbReference type="ARBA" id="ARBA00006490"/>
    </source>
</evidence>
<comment type="cofactor">
    <cofactor evidence="1 10">
        <name>pyridoxal 5'-phosphate</name>
        <dbReference type="ChEBI" id="CHEBI:597326"/>
    </cofactor>
</comment>
<dbReference type="Gene3D" id="1.10.260.50">
    <property type="match status" value="1"/>
</dbReference>
<evidence type="ECO:0000256" key="10">
    <source>
        <dbReference type="RuleBase" id="RU004504"/>
    </source>
</evidence>
<dbReference type="GO" id="GO:0031071">
    <property type="term" value="F:cysteine desulfurase activity"/>
    <property type="evidence" value="ECO:0007669"/>
    <property type="project" value="UniProtKB-EC"/>
</dbReference>
<evidence type="ECO:0000313" key="12">
    <source>
        <dbReference type="EMBL" id="RAW60343.1"/>
    </source>
</evidence>
<dbReference type="SUPFAM" id="SSF53383">
    <property type="entry name" value="PLP-dependent transferases"/>
    <property type="match status" value="1"/>
</dbReference>
<dbReference type="PROSITE" id="PS00595">
    <property type="entry name" value="AA_TRANSFER_CLASS_5"/>
    <property type="match status" value="1"/>
</dbReference>
<dbReference type="EMBL" id="PRLE01000002">
    <property type="protein sequence ID" value="RAW60343.1"/>
    <property type="molecule type" value="Genomic_DNA"/>
</dbReference>
<protein>
    <recommendedName>
        <fullName evidence="3">cysteine desulfurase</fullName>
        <ecNumber evidence="3">2.8.1.7</ecNumber>
    </recommendedName>
</protein>
<evidence type="ECO:0000256" key="1">
    <source>
        <dbReference type="ARBA" id="ARBA00001933"/>
    </source>
</evidence>
<keyword evidence="4" id="KW-0808">Transferase</keyword>
<name>A0A329UH12_9FIRM</name>
<dbReference type="OrthoDB" id="9808002at2"/>
<dbReference type="Proteomes" id="UP000250583">
    <property type="component" value="Unassembled WGS sequence"/>
</dbReference>
<dbReference type="AlphaFoldDB" id="A0A329UH12"/>
<dbReference type="PANTHER" id="PTHR11601">
    <property type="entry name" value="CYSTEINE DESULFURYLASE FAMILY MEMBER"/>
    <property type="match status" value="1"/>
</dbReference>
<dbReference type="RefSeq" id="WP_112148256.1">
    <property type="nucleotide sequence ID" value="NZ_PRLE01000002.1"/>
</dbReference>
<dbReference type="EC" id="2.8.1.7" evidence="3"/>
<proteinExistence type="inferred from homology"/>
<dbReference type="GO" id="GO:0051536">
    <property type="term" value="F:iron-sulfur cluster binding"/>
    <property type="evidence" value="ECO:0007669"/>
    <property type="project" value="UniProtKB-KW"/>
</dbReference>
<evidence type="ECO:0000256" key="5">
    <source>
        <dbReference type="ARBA" id="ARBA00022723"/>
    </source>
</evidence>
<dbReference type="GO" id="GO:0046872">
    <property type="term" value="F:metal ion binding"/>
    <property type="evidence" value="ECO:0007669"/>
    <property type="project" value="UniProtKB-KW"/>
</dbReference>
<dbReference type="Pfam" id="PF00266">
    <property type="entry name" value="Aminotran_5"/>
    <property type="match status" value="1"/>
</dbReference>
<dbReference type="InterPro" id="IPR015422">
    <property type="entry name" value="PyrdxlP-dep_Trfase_small"/>
</dbReference>
<keyword evidence="7" id="KW-0408">Iron</keyword>
<evidence type="ECO:0000256" key="7">
    <source>
        <dbReference type="ARBA" id="ARBA00023004"/>
    </source>
</evidence>
<evidence type="ECO:0000256" key="8">
    <source>
        <dbReference type="ARBA" id="ARBA00023014"/>
    </source>
</evidence>
<dbReference type="Gene3D" id="3.90.1150.10">
    <property type="entry name" value="Aspartate Aminotransferase, domain 1"/>
    <property type="match status" value="1"/>
</dbReference>
<dbReference type="InterPro" id="IPR015421">
    <property type="entry name" value="PyrdxlP-dep_Trfase_major"/>
</dbReference>
<evidence type="ECO:0000256" key="3">
    <source>
        <dbReference type="ARBA" id="ARBA00012239"/>
    </source>
</evidence>
<dbReference type="InterPro" id="IPR016454">
    <property type="entry name" value="Cysteine_dSase"/>
</dbReference>
<keyword evidence="6" id="KW-0663">Pyridoxal phosphate</keyword>
<comment type="caution">
    <text evidence="12">The sequence shown here is derived from an EMBL/GenBank/DDBJ whole genome shotgun (WGS) entry which is preliminary data.</text>
</comment>
<dbReference type="PIRSF" id="PIRSF005572">
    <property type="entry name" value="NifS"/>
    <property type="match status" value="1"/>
</dbReference>
<dbReference type="InterPro" id="IPR015424">
    <property type="entry name" value="PyrdxlP-dep_Trfase"/>
</dbReference>
<comment type="similarity">
    <text evidence="2">Belongs to the class-V pyridoxal-phosphate-dependent aminotransferase family. NifS/IscS subfamily.</text>
</comment>
<dbReference type="InterPro" id="IPR000192">
    <property type="entry name" value="Aminotrans_V_dom"/>
</dbReference>